<feature type="domain" description="FAD dependent oxidoreductase" evidence="7">
    <location>
        <begin position="15"/>
        <end position="378"/>
    </location>
</feature>
<dbReference type="EMBL" id="JRVC01000014">
    <property type="protein sequence ID" value="KHS44964.1"/>
    <property type="molecule type" value="Genomic_DNA"/>
</dbReference>
<name>A0A0B9A2Z7_9SPHN</name>
<dbReference type="NCBIfam" id="NF008899">
    <property type="entry name" value="PRK12266.1"/>
    <property type="match status" value="1"/>
</dbReference>
<evidence type="ECO:0000256" key="1">
    <source>
        <dbReference type="ARBA" id="ARBA00001974"/>
    </source>
</evidence>
<comment type="caution">
    <text evidence="9">The sequence shown here is derived from an EMBL/GenBank/DDBJ whole genome shotgun (WGS) entry which is preliminary data.</text>
</comment>
<dbReference type="PATRIC" id="fig|48936.3.peg.2903"/>
<evidence type="ECO:0000259" key="7">
    <source>
        <dbReference type="Pfam" id="PF01266"/>
    </source>
</evidence>
<dbReference type="Proteomes" id="UP000031338">
    <property type="component" value="Unassembled WGS sequence"/>
</dbReference>
<evidence type="ECO:0000256" key="2">
    <source>
        <dbReference type="ARBA" id="ARBA00007330"/>
    </source>
</evidence>
<dbReference type="Gene3D" id="3.50.50.60">
    <property type="entry name" value="FAD/NAD(P)-binding domain"/>
    <property type="match status" value="1"/>
</dbReference>
<comment type="catalytic activity">
    <reaction evidence="6">
        <text>a quinone + sn-glycerol 3-phosphate = dihydroxyacetone phosphate + a quinol</text>
        <dbReference type="Rhea" id="RHEA:18977"/>
        <dbReference type="ChEBI" id="CHEBI:24646"/>
        <dbReference type="ChEBI" id="CHEBI:57597"/>
        <dbReference type="ChEBI" id="CHEBI:57642"/>
        <dbReference type="ChEBI" id="CHEBI:132124"/>
        <dbReference type="EC" id="1.1.5.3"/>
    </reaction>
</comment>
<accession>A0A0B9A2Z7</accession>
<dbReference type="AlphaFoldDB" id="A0A0B9A2Z7"/>
<dbReference type="STRING" id="48936.NJ75_02890"/>
<dbReference type="InterPro" id="IPR031656">
    <property type="entry name" value="DAO_C"/>
</dbReference>
<evidence type="ECO:0000256" key="4">
    <source>
        <dbReference type="ARBA" id="ARBA00022827"/>
    </source>
</evidence>
<comment type="cofactor">
    <cofactor evidence="1 6">
        <name>FAD</name>
        <dbReference type="ChEBI" id="CHEBI:57692"/>
    </cofactor>
</comment>
<dbReference type="Pfam" id="PF16901">
    <property type="entry name" value="DAO_C"/>
    <property type="match status" value="1"/>
</dbReference>
<dbReference type="Gene3D" id="1.10.8.870">
    <property type="entry name" value="Alpha-glycerophosphate oxidase, cap domain"/>
    <property type="match status" value="1"/>
</dbReference>
<feature type="domain" description="Alpha-glycerophosphate oxidase C-terminal" evidence="8">
    <location>
        <begin position="400"/>
        <end position="503"/>
    </location>
</feature>
<dbReference type="InterPro" id="IPR038299">
    <property type="entry name" value="DAO_C_sf"/>
</dbReference>
<dbReference type="PROSITE" id="PS00978">
    <property type="entry name" value="FAD_G3PDH_2"/>
    <property type="match status" value="1"/>
</dbReference>
<comment type="similarity">
    <text evidence="2 6">Belongs to the FAD-dependent glycerol-3-phosphate dehydrogenase family.</text>
</comment>
<dbReference type="GO" id="GO:0009331">
    <property type="term" value="C:glycerol-3-phosphate dehydrogenase (FAD) complex"/>
    <property type="evidence" value="ECO:0007669"/>
    <property type="project" value="UniProtKB-UniRule"/>
</dbReference>
<reference evidence="9 10" key="1">
    <citation type="submission" date="2014-10" db="EMBL/GenBank/DDBJ databases">
        <title>Draft genome sequence of Novosphingobium subterraneum DSM 12447.</title>
        <authorList>
            <person name="Gan H.M."/>
            <person name="Gan H.Y."/>
            <person name="Savka M.A."/>
        </authorList>
    </citation>
    <scope>NUCLEOTIDE SEQUENCE [LARGE SCALE GENOMIC DNA]</scope>
    <source>
        <strain evidence="9 10">DSM 12447</strain>
    </source>
</reference>
<dbReference type="InterPro" id="IPR036188">
    <property type="entry name" value="FAD/NAD-bd_sf"/>
</dbReference>
<dbReference type="SUPFAM" id="SSF51905">
    <property type="entry name" value="FAD/NAD(P)-binding domain"/>
    <property type="match status" value="1"/>
</dbReference>
<evidence type="ECO:0000256" key="5">
    <source>
        <dbReference type="ARBA" id="ARBA00023002"/>
    </source>
</evidence>
<keyword evidence="5 6" id="KW-0560">Oxidoreductase</keyword>
<sequence length="513" mass="55971">MTAPYPELDPDLVYDLLVIGGGINGVGIARDASGRGLRVLLVERDDLAAHTSSASTKLIHGGLRYLEYYEFRLVRESLQERERLIRIAPHISWPLRFVLPQPKGGRPGWMIRIGLFLYDHIAGRHSLPKSHGVNLREPQWGKGLKPGLSRGFVYSDAWVDDARLVVLNAIDAAQRGATILTGAAVTGAEQQGDAWTVALEPNADAPQPAIAAPCTVRARTIVNAAGPWVASMLGSVAGAKRDGAIKLVKGSHIVVPQIYPGDHAFILQQDDGRIVFTIPYEGQFTLVGTTDVAVGEDERARPKISAEEVEYLCAASNRYFERQIAPADVVWTYSGVRPLFDDGQEDAKAVTRDYVLKLGRSEGPQVLSVFGGKLTTYRRLAEHALDDLKPWLAGSGDAWTDLSPLPGGELGAAGFDGFLKQARERWPFVPAATMKRMAHAYGTRLAMILGDAQGWQDLGTDFGGGLTEAEVRYLQTHEWARSAEDVLWRRSKLGLTAAADVAEKLAYWFKANA</sequence>
<dbReference type="PANTHER" id="PTHR11985">
    <property type="entry name" value="GLYCEROL-3-PHOSPHATE DEHYDROGENASE"/>
    <property type="match status" value="1"/>
</dbReference>
<protein>
    <recommendedName>
        <fullName evidence="6">Glycerol-3-phosphate dehydrogenase</fullName>
        <ecNumber evidence="6">1.1.5.3</ecNumber>
    </recommendedName>
</protein>
<dbReference type="Pfam" id="PF01266">
    <property type="entry name" value="DAO"/>
    <property type="match status" value="1"/>
</dbReference>
<dbReference type="EC" id="1.1.5.3" evidence="6"/>
<evidence type="ECO:0000313" key="9">
    <source>
        <dbReference type="EMBL" id="KHS44964.1"/>
    </source>
</evidence>
<dbReference type="NCBIfam" id="NF009906">
    <property type="entry name" value="PRK13369.1"/>
    <property type="match status" value="1"/>
</dbReference>
<evidence type="ECO:0000256" key="6">
    <source>
        <dbReference type="RuleBase" id="RU361217"/>
    </source>
</evidence>
<dbReference type="Gene3D" id="3.30.9.10">
    <property type="entry name" value="D-Amino Acid Oxidase, subunit A, domain 2"/>
    <property type="match status" value="1"/>
</dbReference>
<keyword evidence="4" id="KW-0274">FAD</keyword>
<evidence type="ECO:0000313" key="10">
    <source>
        <dbReference type="Proteomes" id="UP000031338"/>
    </source>
</evidence>
<keyword evidence="10" id="KW-1185">Reference proteome</keyword>
<keyword evidence="3 6" id="KW-0285">Flavoprotein</keyword>
<evidence type="ECO:0000256" key="3">
    <source>
        <dbReference type="ARBA" id="ARBA00022630"/>
    </source>
</evidence>
<organism evidence="9 10">
    <name type="scientific">Novosphingobium subterraneum</name>
    <dbReference type="NCBI Taxonomy" id="48936"/>
    <lineage>
        <taxon>Bacteria</taxon>
        <taxon>Pseudomonadati</taxon>
        <taxon>Pseudomonadota</taxon>
        <taxon>Alphaproteobacteria</taxon>
        <taxon>Sphingomonadales</taxon>
        <taxon>Sphingomonadaceae</taxon>
        <taxon>Novosphingobium</taxon>
    </lineage>
</organism>
<evidence type="ECO:0000259" key="8">
    <source>
        <dbReference type="Pfam" id="PF16901"/>
    </source>
</evidence>
<dbReference type="PANTHER" id="PTHR11985:SF15">
    <property type="entry name" value="GLYCEROL-3-PHOSPHATE DEHYDROGENASE, MITOCHONDRIAL"/>
    <property type="match status" value="1"/>
</dbReference>
<dbReference type="RefSeq" id="WP_039335605.1">
    <property type="nucleotide sequence ID" value="NZ_JRVC01000014.1"/>
</dbReference>
<dbReference type="PRINTS" id="PR01001">
    <property type="entry name" value="FADG3PDH"/>
</dbReference>
<dbReference type="GO" id="GO:0046168">
    <property type="term" value="P:glycerol-3-phosphate catabolic process"/>
    <property type="evidence" value="ECO:0007669"/>
    <property type="project" value="TreeGrafter"/>
</dbReference>
<dbReference type="Gene3D" id="6.10.250.1890">
    <property type="match status" value="1"/>
</dbReference>
<dbReference type="PROSITE" id="PS00977">
    <property type="entry name" value="FAD_G3PDH_1"/>
    <property type="match status" value="1"/>
</dbReference>
<gene>
    <name evidence="9" type="primary">glpD</name>
    <name evidence="9" type="ORF">NJ75_02890</name>
</gene>
<dbReference type="InterPro" id="IPR006076">
    <property type="entry name" value="FAD-dep_OxRdtase"/>
</dbReference>
<proteinExistence type="inferred from homology"/>
<dbReference type="GO" id="GO:0004368">
    <property type="term" value="F:glycerol-3-phosphate dehydrogenase (quinone) activity"/>
    <property type="evidence" value="ECO:0007669"/>
    <property type="project" value="UniProtKB-EC"/>
</dbReference>
<dbReference type="InterPro" id="IPR000447">
    <property type="entry name" value="G3P_DH_FAD-dep"/>
</dbReference>